<dbReference type="EMBL" id="JADQDP010000001">
    <property type="protein sequence ID" value="MBF9140488.1"/>
    <property type="molecule type" value="Genomic_DNA"/>
</dbReference>
<dbReference type="RefSeq" id="WP_196284837.1">
    <property type="nucleotide sequence ID" value="NZ_JADQDP010000001.1"/>
</dbReference>
<reference evidence="4 5" key="1">
    <citation type="submission" date="2020-11" db="EMBL/GenBank/DDBJ databases">
        <authorList>
            <person name="Kim M.K."/>
        </authorList>
    </citation>
    <scope>NUCLEOTIDE SEQUENCE [LARGE SCALE GENOMIC DNA]</scope>
    <source>
        <strain evidence="4 5">BT439</strain>
    </source>
</reference>
<feature type="chain" id="PRO_5038109091" evidence="2">
    <location>
        <begin position="21"/>
        <end position="425"/>
    </location>
</feature>
<dbReference type="AlphaFoldDB" id="A0A931FI80"/>
<evidence type="ECO:0000256" key="1">
    <source>
        <dbReference type="SAM" id="MobiDB-lite"/>
    </source>
</evidence>
<evidence type="ECO:0000313" key="4">
    <source>
        <dbReference type="EMBL" id="MBF9140488.1"/>
    </source>
</evidence>
<proteinExistence type="predicted"/>
<organism evidence="4 5">
    <name type="scientific">Hymenobacter properus</name>
    <dbReference type="NCBI Taxonomy" id="2791026"/>
    <lineage>
        <taxon>Bacteria</taxon>
        <taxon>Pseudomonadati</taxon>
        <taxon>Bacteroidota</taxon>
        <taxon>Cytophagia</taxon>
        <taxon>Cytophagales</taxon>
        <taxon>Hymenobacteraceae</taxon>
        <taxon>Hymenobacter</taxon>
    </lineage>
</organism>
<keyword evidence="2" id="KW-0732">Signal</keyword>
<dbReference type="Pfam" id="PF00882">
    <property type="entry name" value="Zn_dep_PLPC"/>
    <property type="match status" value="1"/>
</dbReference>
<feature type="signal peptide" evidence="2">
    <location>
        <begin position="1"/>
        <end position="20"/>
    </location>
</feature>
<gene>
    <name evidence="4" type="ORF">I2I01_02520</name>
</gene>
<feature type="region of interest" description="Disordered" evidence="1">
    <location>
        <begin position="323"/>
        <end position="348"/>
    </location>
</feature>
<comment type="caution">
    <text evidence="4">The sequence shown here is derived from an EMBL/GenBank/DDBJ whole genome shotgun (WGS) entry which is preliminary data.</text>
</comment>
<sequence>MLFRLLLLLLLAAPAAPAAAYSVLTHQAIVDTAWADCIAPQLERHYPGGTAKEMNMAKSYAYGGAILQDMGYYPLGSSLFTNLTHYVRSGDFVRNLLREARNRNEYAFALGALAHYAADNVGHPEGTNLIIPTVYPDLKAKFGPVVTYEQSRVRHTEMEFSFDVVQVAAGRYQSQKYHKAIGFRVSKPVMERAFRQTYGIEMKQIFLSVDASIIMFRFAVNQLLPAAARAAWHHKHDEIRALSPRARRGDSLYHANRRQYRREFGNDYERPGFGAKLMANVLRVLPKIGPLKPYAFTLPDVPGALQFHRSYQDSEARFRTLVKEQPADTSRTRPLADNNLDTGAPTQPTAYVLADRTYGELLRRLHKHKFRRLTPALRQTLLAYFANGIPVPNRETDRDDDNAREARKYRRKTQEALAALRALPG</sequence>
<keyword evidence="5" id="KW-1185">Reference proteome</keyword>
<dbReference type="Proteomes" id="UP000645610">
    <property type="component" value="Unassembled WGS sequence"/>
</dbReference>
<protein>
    <submittedName>
        <fullName evidence="4">Zinc dependent phospholipase C family protein</fullName>
    </submittedName>
</protein>
<dbReference type="InterPro" id="IPR029002">
    <property type="entry name" value="PLPC/GPLD1"/>
</dbReference>
<evidence type="ECO:0000259" key="3">
    <source>
        <dbReference type="Pfam" id="PF00882"/>
    </source>
</evidence>
<name>A0A931FI80_9BACT</name>
<evidence type="ECO:0000256" key="2">
    <source>
        <dbReference type="SAM" id="SignalP"/>
    </source>
</evidence>
<feature type="compositionally biased region" description="Polar residues" evidence="1">
    <location>
        <begin position="339"/>
        <end position="348"/>
    </location>
</feature>
<accession>A0A931FI80</accession>
<feature type="domain" description="Phospholipase C/D" evidence="3">
    <location>
        <begin position="25"/>
        <end position="205"/>
    </location>
</feature>
<evidence type="ECO:0000313" key="5">
    <source>
        <dbReference type="Proteomes" id="UP000645610"/>
    </source>
</evidence>